<dbReference type="InParanoid" id="E8R6P8"/>
<dbReference type="HOGENOM" id="CLU_629737_0_0_0"/>
<keyword evidence="1" id="KW-0175">Coiled coil</keyword>
<reference evidence="3 4" key="2">
    <citation type="journal article" date="2011" name="Stand. Genomic Sci.">
        <title>Complete genome sequence of Isosphaera pallida type strain (IS1B).</title>
        <authorList>
            <consortium name="US DOE Joint Genome Institute (JGI-PGF)"/>
            <person name="Goker M."/>
            <person name="Cleland D."/>
            <person name="Saunders E."/>
            <person name="Lapidus A."/>
            <person name="Nolan M."/>
            <person name="Lucas S."/>
            <person name="Hammon N."/>
            <person name="Deshpande S."/>
            <person name="Cheng J.F."/>
            <person name="Tapia R."/>
            <person name="Han C."/>
            <person name="Goodwin L."/>
            <person name="Pitluck S."/>
            <person name="Liolios K."/>
            <person name="Pagani I."/>
            <person name="Ivanova N."/>
            <person name="Mavromatis K."/>
            <person name="Pati A."/>
            <person name="Chen A."/>
            <person name="Palaniappan K."/>
            <person name="Land M."/>
            <person name="Hauser L."/>
            <person name="Chang Y.J."/>
            <person name="Jeffries C.D."/>
            <person name="Detter J.C."/>
            <person name="Beck B."/>
            <person name="Woyke T."/>
            <person name="Bristow J."/>
            <person name="Eisen J.A."/>
            <person name="Markowitz V."/>
            <person name="Hugenholtz P."/>
            <person name="Kyrpides N.C."/>
            <person name="Klenk H.P."/>
        </authorList>
    </citation>
    <scope>NUCLEOTIDE SEQUENCE [LARGE SCALE GENOMIC DNA]</scope>
    <source>
        <strain evidence="4">ATCC 43644 / DSM 9630 / IS1B</strain>
    </source>
</reference>
<accession>E8R6P8</accession>
<evidence type="ECO:0000313" key="4">
    <source>
        <dbReference type="Proteomes" id="UP000008631"/>
    </source>
</evidence>
<feature type="compositionally biased region" description="Low complexity" evidence="2">
    <location>
        <begin position="71"/>
        <end position="85"/>
    </location>
</feature>
<feature type="region of interest" description="Disordered" evidence="2">
    <location>
        <begin position="355"/>
        <end position="407"/>
    </location>
</feature>
<protein>
    <submittedName>
        <fullName evidence="3">Uncharacterized protein</fullName>
    </submittedName>
</protein>
<evidence type="ECO:0000256" key="1">
    <source>
        <dbReference type="SAM" id="Coils"/>
    </source>
</evidence>
<dbReference type="KEGG" id="ipa:Isop_3391"/>
<gene>
    <name evidence="3" type="ordered locus">Isop_3391</name>
</gene>
<sequence length="435" mass="50032">MNPLAKSSEDARDHPSGTAGARPLAPTPSPAERRDGSIRSFSVVSPDDDPEGEWNPESRRANHAPLTTPDSASTFSRSSTNPSSLTQIQFRLLRSELDSLRRQRDDARRQYRALQDHYEALTRTLISPSRLKLLRAELESLRRQRDDARNQVRRLQEMCERLQRLHDHDQAALTASQEWRRQRDEAMKEAARLRSVLQELSRTSLIPDDLVDRGDYERLQEQLQAARAELERLRHERRRLQETTVPLHEYQLLSERVEMLSNQLHEERAKHRDIPPPHELENLKRDREILRELVASLVEALARRLWTLQPSSELERRRWELQLEHLVQPDLSWEERLAILATELHRLLEVRTSPGRSVCPPIAPGDGTPSSPTRGEPLAQSAASSRQGASRLAQRPASPLARPADSELRSAVRLLDSTRARLALLRNEYRRPPTS</sequence>
<evidence type="ECO:0000256" key="2">
    <source>
        <dbReference type="SAM" id="MobiDB-lite"/>
    </source>
</evidence>
<feature type="region of interest" description="Disordered" evidence="2">
    <location>
        <begin position="1"/>
        <end position="85"/>
    </location>
</feature>
<name>E8R6P8_ISOPI</name>
<dbReference type="AlphaFoldDB" id="E8R6P8"/>
<dbReference type="Proteomes" id="UP000008631">
    <property type="component" value="Chromosome"/>
</dbReference>
<keyword evidence="4" id="KW-1185">Reference proteome</keyword>
<dbReference type="EMBL" id="CP002353">
    <property type="protein sequence ID" value="ADV63950.1"/>
    <property type="molecule type" value="Genomic_DNA"/>
</dbReference>
<dbReference type="RefSeq" id="WP_013566238.1">
    <property type="nucleotide sequence ID" value="NC_014962.1"/>
</dbReference>
<feature type="compositionally biased region" description="Low complexity" evidence="2">
    <location>
        <begin position="378"/>
        <end position="395"/>
    </location>
</feature>
<evidence type="ECO:0000313" key="3">
    <source>
        <dbReference type="EMBL" id="ADV63950.1"/>
    </source>
</evidence>
<organism evidence="3 4">
    <name type="scientific">Isosphaera pallida (strain ATCC 43644 / DSM 9630 / IS1B)</name>
    <dbReference type="NCBI Taxonomy" id="575540"/>
    <lineage>
        <taxon>Bacteria</taxon>
        <taxon>Pseudomonadati</taxon>
        <taxon>Planctomycetota</taxon>
        <taxon>Planctomycetia</taxon>
        <taxon>Isosphaerales</taxon>
        <taxon>Isosphaeraceae</taxon>
        <taxon>Isosphaera</taxon>
    </lineage>
</organism>
<reference key="1">
    <citation type="submission" date="2010-11" db="EMBL/GenBank/DDBJ databases">
        <title>The complete sequence of chromosome of Isophaera pallida ATCC 43644.</title>
        <authorList>
            <consortium name="US DOE Joint Genome Institute (JGI-PGF)"/>
            <person name="Lucas S."/>
            <person name="Copeland A."/>
            <person name="Lapidus A."/>
            <person name="Bruce D."/>
            <person name="Goodwin L."/>
            <person name="Pitluck S."/>
            <person name="Kyrpides N."/>
            <person name="Mavromatis K."/>
            <person name="Pagani I."/>
            <person name="Ivanova N."/>
            <person name="Saunders E."/>
            <person name="Brettin T."/>
            <person name="Detter J.C."/>
            <person name="Han C."/>
            <person name="Tapia R."/>
            <person name="Land M."/>
            <person name="Hauser L."/>
            <person name="Markowitz V."/>
            <person name="Cheng J.-F."/>
            <person name="Hugenholtz P."/>
            <person name="Woyke T."/>
            <person name="Wu D."/>
            <person name="Eisen J.A."/>
        </authorList>
    </citation>
    <scope>NUCLEOTIDE SEQUENCE</scope>
    <source>
        <strain>ATCC 43644</strain>
    </source>
</reference>
<proteinExistence type="predicted"/>
<feature type="coiled-coil region" evidence="1">
    <location>
        <begin position="90"/>
        <end position="300"/>
    </location>
</feature>